<dbReference type="OrthoDB" id="4515024at2"/>
<name>A0A366D7L4_9NOCA</name>
<organism evidence="2 3">
    <name type="scientific">Nocardia puris</name>
    <dbReference type="NCBI Taxonomy" id="208602"/>
    <lineage>
        <taxon>Bacteria</taxon>
        <taxon>Bacillati</taxon>
        <taxon>Actinomycetota</taxon>
        <taxon>Actinomycetes</taxon>
        <taxon>Mycobacteriales</taxon>
        <taxon>Nocardiaceae</taxon>
        <taxon>Nocardia</taxon>
    </lineage>
</organism>
<sequence>MTTVDSDDYYLVARKLIEASLTLETDLLDLDKGLDISRSAGRYPYGGPQWAMSFDQSLSDAFEAGGLGAIAARELGFLIHLAGNNLDVSESNSHEGPKTAPPKPPEGSTLVTSPPIKQLSVGGKEDNPTFWSLVEDFVAKVWADCDETRIGKVGEQLAAYGTKKSELATTLYNEVNGAFPAAAQAEDVVLEAYVEDVVNVCTAIAATADAATYLSYACRDVAQTADSAKDDCRTSLKLLAAIVASYEADKVPTYILPGGSRLRRNIDRAIEMNKRAYAAAIDARLGNIETKVADAVSSNSGIYGPSPMNETARY</sequence>
<dbReference type="Proteomes" id="UP000252586">
    <property type="component" value="Unassembled WGS sequence"/>
</dbReference>
<dbReference type="EMBL" id="QNRE01000015">
    <property type="protein sequence ID" value="RBO85268.1"/>
    <property type="molecule type" value="Genomic_DNA"/>
</dbReference>
<evidence type="ECO:0000313" key="2">
    <source>
        <dbReference type="EMBL" id="RBO85268.1"/>
    </source>
</evidence>
<feature type="region of interest" description="Disordered" evidence="1">
    <location>
        <begin position="89"/>
        <end position="122"/>
    </location>
</feature>
<comment type="caution">
    <text evidence="2">The sequence shown here is derived from an EMBL/GenBank/DDBJ whole genome shotgun (WGS) entry which is preliminary data.</text>
</comment>
<keyword evidence="3" id="KW-1185">Reference proteome</keyword>
<dbReference type="STRING" id="1210090.GCA_001613185_03080"/>
<gene>
    <name evidence="2" type="ORF">DFR74_115116</name>
</gene>
<proteinExistence type="predicted"/>
<evidence type="ECO:0000256" key="1">
    <source>
        <dbReference type="SAM" id="MobiDB-lite"/>
    </source>
</evidence>
<protein>
    <submittedName>
        <fullName evidence="2">Uncharacterized protein</fullName>
    </submittedName>
</protein>
<evidence type="ECO:0000313" key="3">
    <source>
        <dbReference type="Proteomes" id="UP000252586"/>
    </source>
</evidence>
<dbReference type="AlphaFoldDB" id="A0A366D7L4"/>
<dbReference type="RefSeq" id="WP_067509206.1">
    <property type="nucleotide sequence ID" value="NZ_QNRE01000015.1"/>
</dbReference>
<reference evidence="2 3" key="1">
    <citation type="submission" date="2018-06" db="EMBL/GenBank/DDBJ databases">
        <title>Genomic Encyclopedia of Type Strains, Phase IV (KMG-IV): sequencing the most valuable type-strain genomes for metagenomic binning, comparative biology and taxonomic classification.</title>
        <authorList>
            <person name="Goeker M."/>
        </authorList>
    </citation>
    <scope>NUCLEOTIDE SEQUENCE [LARGE SCALE GENOMIC DNA]</scope>
    <source>
        <strain evidence="2 3">DSM 44599</strain>
    </source>
</reference>
<accession>A0A366D7L4</accession>